<organism evidence="3 4">
    <name type="scientific">Candidatus Thiodiazotropha taylori</name>
    <dbReference type="NCBI Taxonomy" id="2792791"/>
    <lineage>
        <taxon>Bacteria</taxon>
        <taxon>Pseudomonadati</taxon>
        <taxon>Pseudomonadota</taxon>
        <taxon>Gammaproteobacteria</taxon>
        <taxon>Chromatiales</taxon>
        <taxon>Sedimenticolaceae</taxon>
        <taxon>Candidatus Thiodiazotropha</taxon>
    </lineage>
</organism>
<keyword evidence="2" id="KW-0732">Signal</keyword>
<evidence type="ECO:0000313" key="4">
    <source>
        <dbReference type="Proteomes" id="UP000886667"/>
    </source>
</evidence>
<dbReference type="InterPro" id="IPR011330">
    <property type="entry name" value="Glyco_hydro/deAcase_b/a-brl"/>
</dbReference>
<dbReference type="PANTHER" id="PTHR34216">
    <property type="match status" value="1"/>
</dbReference>
<dbReference type="Proteomes" id="UP000886667">
    <property type="component" value="Unassembled WGS sequence"/>
</dbReference>
<name>A0A9E4P871_9GAMM</name>
<dbReference type="GO" id="GO:0005576">
    <property type="term" value="C:extracellular region"/>
    <property type="evidence" value="ECO:0007669"/>
    <property type="project" value="UniProtKB-SubCell"/>
</dbReference>
<dbReference type="PANTHER" id="PTHR34216:SF3">
    <property type="entry name" value="POLY-BETA-1,6-N-ACETYL-D-GLUCOSAMINE N-DEACETYLASE"/>
    <property type="match status" value="1"/>
</dbReference>
<accession>A0A9E4P871</accession>
<dbReference type="InterPro" id="IPR002509">
    <property type="entry name" value="NODB_dom"/>
</dbReference>
<protein>
    <submittedName>
        <fullName evidence="3">Polysaccharide deacetylase family protein</fullName>
    </submittedName>
</protein>
<reference evidence="3" key="1">
    <citation type="journal article" date="2021" name="Proc. Natl. Acad. Sci. U.S.A.">
        <title>Global biogeography of chemosynthetic symbionts reveals both localized and globally distributed symbiont groups. .</title>
        <authorList>
            <person name="Osvatic J.T."/>
            <person name="Wilkins L.G.E."/>
            <person name="Leibrecht L."/>
            <person name="Leray M."/>
            <person name="Zauner S."/>
            <person name="Polzin J."/>
            <person name="Camacho Y."/>
            <person name="Gros O."/>
            <person name="van Gils J.A."/>
            <person name="Eisen J.A."/>
            <person name="Petersen J.M."/>
            <person name="Yuen B."/>
        </authorList>
    </citation>
    <scope>NUCLEOTIDE SEQUENCE</scope>
    <source>
        <strain evidence="3">MAGclacostrist064TRANS</strain>
    </source>
</reference>
<gene>
    <name evidence="3" type="ORF">JAZ07_06750</name>
</gene>
<proteinExistence type="predicted"/>
<dbReference type="GO" id="GO:0016810">
    <property type="term" value="F:hydrolase activity, acting on carbon-nitrogen (but not peptide) bonds"/>
    <property type="evidence" value="ECO:0007669"/>
    <property type="project" value="InterPro"/>
</dbReference>
<dbReference type="InterPro" id="IPR051398">
    <property type="entry name" value="Polysacch_Deacetylase"/>
</dbReference>
<evidence type="ECO:0000313" key="3">
    <source>
        <dbReference type="EMBL" id="MCG7946034.1"/>
    </source>
</evidence>
<dbReference type="SUPFAM" id="SSF88713">
    <property type="entry name" value="Glycoside hydrolase/deacetylase"/>
    <property type="match status" value="1"/>
</dbReference>
<dbReference type="PROSITE" id="PS51677">
    <property type="entry name" value="NODB"/>
    <property type="match status" value="1"/>
</dbReference>
<dbReference type="Pfam" id="PF01522">
    <property type="entry name" value="Polysacc_deac_1"/>
    <property type="match status" value="1"/>
</dbReference>
<comment type="subcellular location">
    <subcellularLocation>
        <location evidence="1">Secreted</location>
    </subcellularLocation>
</comment>
<comment type="caution">
    <text evidence="3">The sequence shown here is derived from an EMBL/GenBank/DDBJ whole genome shotgun (WGS) entry which is preliminary data.</text>
</comment>
<dbReference type="AlphaFoldDB" id="A0A9E4P871"/>
<evidence type="ECO:0000256" key="2">
    <source>
        <dbReference type="ARBA" id="ARBA00022729"/>
    </source>
</evidence>
<dbReference type="GO" id="GO:0005975">
    <property type="term" value="P:carbohydrate metabolic process"/>
    <property type="evidence" value="ECO:0007669"/>
    <property type="project" value="InterPro"/>
</dbReference>
<dbReference type="Gene3D" id="3.20.20.370">
    <property type="entry name" value="Glycoside hydrolase/deacetylase"/>
    <property type="match status" value="1"/>
</dbReference>
<dbReference type="EMBL" id="JAEPCM010000218">
    <property type="protein sequence ID" value="MCG7946034.1"/>
    <property type="molecule type" value="Genomic_DNA"/>
</dbReference>
<evidence type="ECO:0000256" key="1">
    <source>
        <dbReference type="ARBA" id="ARBA00004613"/>
    </source>
</evidence>
<sequence length="341" mass="38397">MNQSGRLQTATSIGADQPSKLLIASLFLSLFVVLGTGCSSRPVTTEILARDSEFIVLRVGNEDASELARRYLGDENLAWLIEDANEPRSIASGNEIIIPLQNHNPIGFEFEGYQTVPILCYHRFGNKGGRLEVSAEQFEQQLAYLKQHDYRVIRLEDLYGFLKGERGLPKRSVVLTIDDGHRSIYTIAYPLLKKFNFPATVFVYSDYMNNGGLKTKELKTMNASGLISLQPHSKTHSNLALNGIEESESEYRKRIRDEVRIPNRKLESTLGKAPKYYAYPFGDTNPQVIEELKANGLLLGLTVQPTANAAFNYPYLLNRSMIFGDRGMDDFVAKLKTFQTR</sequence>